<reference evidence="2" key="1">
    <citation type="submission" date="2020-07" db="EMBL/GenBank/DDBJ databases">
        <title>Clarias magur genome sequencing, assembly and annotation.</title>
        <authorList>
            <person name="Kushwaha B."/>
            <person name="Kumar R."/>
            <person name="Das P."/>
            <person name="Joshi C.G."/>
            <person name="Kumar D."/>
            <person name="Nagpure N.S."/>
            <person name="Pandey M."/>
            <person name="Agarwal S."/>
            <person name="Srivastava S."/>
            <person name="Singh M."/>
            <person name="Sahoo L."/>
            <person name="Jayasankar P."/>
            <person name="Meher P.K."/>
            <person name="Koringa P.G."/>
            <person name="Iquebal M.A."/>
            <person name="Das S.P."/>
            <person name="Bit A."/>
            <person name="Patnaik S."/>
            <person name="Patel N."/>
            <person name="Shah T.M."/>
            <person name="Hinsu A."/>
            <person name="Jena J.K."/>
        </authorList>
    </citation>
    <scope>NUCLEOTIDE SEQUENCE</scope>
    <source>
        <strain evidence="2">CIFAMagur01</strain>
        <tissue evidence="2">Testis</tissue>
    </source>
</reference>
<comment type="caution">
    <text evidence="2">The sequence shown here is derived from an EMBL/GenBank/DDBJ whole genome shotgun (WGS) entry which is preliminary data.</text>
</comment>
<feature type="region of interest" description="Disordered" evidence="1">
    <location>
        <begin position="72"/>
        <end position="101"/>
    </location>
</feature>
<dbReference type="AlphaFoldDB" id="A0A8J4TWB2"/>
<evidence type="ECO:0000256" key="1">
    <source>
        <dbReference type="SAM" id="MobiDB-lite"/>
    </source>
</evidence>
<dbReference type="EMBL" id="QNUK01000324">
    <property type="protein sequence ID" value="KAF5895403.1"/>
    <property type="molecule type" value="Genomic_DNA"/>
</dbReference>
<evidence type="ECO:0000313" key="2">
    <source>
        <dbReference type="EMBL" id="KAF5895403.1"/>
    </source>
</evidence>
<proteinExistence type="predicted"/>
<sequence>MPVPFGTPQTGRLAGFFMTRRSGRLQHSIYACCNGVGEDKPNHNICVLSDSKSEKMIRLGFYVRCITERLSSGQATAGPSTADNKCSDNKCSVSQSREGKFSDRNFENCKRVNADCE</sequence>
<feature type="compositionally biased region" description="Polar residues" evidence="1">
    <location>
        <begin position="72"/>
        <end position="96"/>
    </location>
</feature>
<gene>
    <name evidence="2" type="ORF">DAT39_014869</name>
</gene>
<dbReference type="Proteomes" id="UP000727407">
    <property type="component" value="Unassembled WGS sequence"/>
</dbReference>
<evidence type="ECO:0000313" key="3">
    <source>
        <dbReference type="Proteomes" id="UP000727407"/>
    </source>
</evidence>
<protein>
    <submittedName>
        <fullName evidence="2">Uncharacterized protein</fullName>
    </submittedName>
</protein>
<accession>A0A8J4TWB2</accession>
<keyword evidence="3" id="KW-1185">Reference proteome</keyword>
<name>A0A8J4TWB2_CLAMG</name>
<organism evidence="2 3">
    <name type="scientific">Clarias magur</name>
    <name type="common">Asian catfish</name>
    <name type="synonym">Macropteronotus magur</name>
    <dbReference type="NCBI Taxonomy" id="1594786"/>
    <lineage>
        <taxon>Eukaryota</taxon>
        <taxon>Metazoa</taxon>
        <taxon>Chordata</taxon>
        <taxon>Craniata</taxon>
        <taxon>Vertebrata</taxon>
        <taxon>Euteleostomi</taxon>
        <taxon>Actinopterygii</taxon>
        <taxon>Neopterygii</taxon>
        <taxon>Teleostei</taxon>
        <taxon>Ostariophysi</taxon>
        <taxon>Siluriformes</taxon>
        <taxon>Clariidae</taxon>
        <taxon>Clarias</taxon>
    </lineage>
</organism>